<dbReference type="AlphaFoldDB" id="A0A0K8SEP9"/>
<feature type="compositionally biased region" description="Polar residues" evidence="1">
    <location>
        <begin position="42"/>
        <end position="51"/>
    </location>
</feature>
<sequence>VLRTTSTPKNGFNRGLMGRHCRSLKPKGQNFPFGPEFHFSGNEKTSGNRGPTNQQIVVLYVSKLQFWNSCGRDFVFTPKNETFSTRHTGMDLLTRPGPMAAPHQG</sequence>
<organism evidence="2">
    <name type="scientific">Lygus hesperus</name>
    <name type="common">Western plant bug</name>
    <dbReference type="NCBI Taxonomy" id="30085"/>
    <lineage>
        <taxon>Eukaryota</taxon>
        <taxon>Metazoa</taxon>
        <taxon>Ecdysozoa</taxon>
        <taxon>Arthropoda</taxon>
        <taxon>Hexapoda</taxon>
        <taxon>Insecta</taxon>
        <taxon>Pterygota</taxon>
        <taxon>Neoptera</taxon>
        <taxon>Paraneoptera</taxon>
        <taxon>Hemiptera</taxon>
        <taxon>Heteroptera</taxon>
        <taxon>Panheteroptera</taxon>
        <taxon>Cimicomorpha</taxon>
        <taxon>Miridae</taxon>
        <taxon>Mirini</taxon>
        <taxon>Lygus</taxon>
    </lineage>
</organism>
<evidence type="ECO:0000313" key="2">
    <source>
        <dbReference type="EMBL" id="JAG51574.1"/>
    </source>
</evidence>
<dbReference type="EMBL" id="GBRD01014252">
    <property type="protein sequence ID" value="JAG51574.1"/>
    <property type="molecule type" value="Transcribed_RNA"/>
</dbReference>
<feature type="non-terminal residue" evidence="2">
    <location>
        <position position="105"/>
    </location>
</feature>
<evidence type="ECO:0000256" key="1">
    <source>
        <dbReference type="SAM" id="MobiDB-lite"/>
    </source>
</evidence>
<proteinExistence type="predicted"/>
<reference evidence="2" key="1">
    <citation type="submission" date="2014-09" db="EMBL/GenBank/DDBJ databases">
        <authorList>
            <person name="Magalhaes I.L.F."/>
            <person name="Oliveira U."/>
            <person name="Santos F.R."/>
            <person name="Vidigal T.H.D.A."/>
            <person name="Brescovit A.D."/>
            <person name="Santos A.J."/>
        </authorList>
    </citation>
    <scope>NUCLEOTIDE SEQUENCE</scope>
</reference>
<feature type="region of interest" description="Disordered" evidence="1">
    <location>
        <begin position="32"/>
        <end position="51"/>
    </location>
</feature>
<feature type="non-terminal residue" evidence="2">
    <location>
        <position position="1"/>
    </location>
</feature>
<name>A0A0K8SEP9_LYGHE</name>
<accession>A0A0K8SEP9</accession>
<protein>
    <submittedName>
        <fullName evidence="2">Uncharacterized protein</fullName>
    </submittedName>
</protein>